<keyword evidence="3" id="KW-1185">Reference proteome</keyword>
<evidence type="ECO:0000313" key="3">
    <source>
        <dbReference type="Proteomes" id="UP000065641"/>
    </source>
</evidence>
<gene>
    <name evidence="2" type="ORF">PS2015_1961</name>
</gene>
<dbReference type="AlphaFoldDB" id="A0A0S2KE47"/>
<reference evidence="2 3" key="1">
    <citation type="submission" date="2015-11" db="EMBL/GenBank/DDBJ databases">
        <authorList>
            <person name="Zhang Y."/>
            <person name="Guo Z."/>
        </authorList>
    </citation>
    <scope>NUCLEOTIDE SEQUENCE [LARGE SCALE GENOMIC DNA]</scope>
    <source>
        <strain evidence="2 3">KCTC 32221</strain>
    </source>
</reference>
<dbReference type="Proteomes" id="UP000065641">
    <property type="component" value="Chromosome"/>
</dbReference>
<name>A0A0S2KE47_9GAMM</name>
<sequence>MPLPIEISEDGFLNMLRGLNKGAVIEELDKELIKGVGAILDHGGSSQITLKINIKRLRDLESAVTITHDVAAKHPKEDRPAKAMFVTHGNGLVDQQQEQGALPLGEGKEHKRATLTESAGSVTRLNRGA</sequence>
<evidence type="ECO:0000256" key="1">
    <source>
        <dbReference type="SAM" id="MobiDB-lite"/>
    </source>
</evidence>
<proteinExistence type="predicted"/>
<feature type="region of interest" description="Disordered" evidence="1">
    <location>
        <begin position="95"/>
        <end position="129"/>
    </location>
</feature>
<dbReference type="KEGG" id="pspi:PS2015_1961"/>
<dbReference type="RefSeq" id="WP_156412713.1">
    <property type="nucleotide sequence ID" value="NZ_CP013189.1"/>
</dbReference>
<organism evidence="2 3">
    <name type="scientific">Pseudohongiella spirulinae</name>
    <dbReference type="NCBI Taxonomy" id="1249552"/>
    <lineage>
        <taxon>Bacteria</taxon>
        <taxon>Pseudomonadati</taxon>
        <taxon>Pseudomonadota</taxon>
        <taxon>Gammaproteobacteria</taxon>
        <taxon>Pseudomonadales</taxon>
        <taxon>Pseudohongiellaceae</taxon>
        <taxon>Pseudohongiella</taxon>
    </lineage>
</organism>
<dbReference type="EMBL" id="CP013189">
    <property type="protein sequence ID" value="ALO46603.1"/>
    <property type="molecule type" value="Genomic_DNA"/>
</dbReference>
<protein>
    <submittedName>
        <fullName evidence="2">Uncharacterized protein</fullName>
    </submittedName>
</protein>
<dbReference type="STRING" id="1249552.PS2015_1961"/>
<accession>A0A0S2KE47</accession>
<evidence type="ECO:0000313" key="2">
    <source>
        <dbReference type="EMBL" id="ALO46603.1"/>
    </source>
</evidence>
<feature type="compositionally biased region" description="Polar residues" evidence="1">
    <location>
        <begin position="115"/>
        <end position="129"/>
    </location>
</feature>